<gene>
    <name evidence="2" type="ORF">ASPGLDRAFT_437485</name>
</gene>
<evidence type="ECO:0000313" key="2">
    <source>
        <dbReference type="EMBL" id="OJJ82981.1"/>
    </source>
</evidence>
<reference evidence="3" key="1">
    <citation type="journal article" date="2017" name="Genome Biol.">
        <title>Comparative genomics reveals high biological diversity and specific adaptations in the industrially and medically important fungal genus Aspergillus.</title>
        <authorList>
            <person name="de Vries R.P."/>
            <person name="Riley R."/>
            <person name="Wiebenga A."/>
            <person name="Aguilar-Osorio G."/>
            <person name="Amillis S."/>
            <person name="Uchima C.A."/>
            <person name="Anderluh G."/>
            <person name="Asadollahi M."/>
            <person name="Askin M."/>
            <person name="Barry K."/>
            <person name="Battaglia E."/>
            <person name="Bayram O."/>
            <person name="Benocci T."/>
            <person name="Braus-Stromeyer S.A."/>
            <person name="Caldana C."/>
            <person name="Canovas D."/>
            <person name="Cerqueira G.C."/>
            <person name="Chen F."/>
            <person name="Chen W."/>
            <person name="Choi C."/>
            <person name="Clum A."/>
            <person name="Dos Santos R.A."/>
            <person name="Damasio A.R."/>
            <person name="Diallinas G."/>
            <person name="Emri T."/>
            <person name="Fekete E."/>
            <person name="Flipphi M."/>
            <person name="Freyberg S."/>
            <person name="Gallo A."/>
            <person name="Gournas C."/>
            <person name="Habgood R."/>
            <person name="Hainaut M."/>
            <person name="Harispe M.L."/>
            <person name="Henrissat B."/>
            <person name="Hilden K.S."/>
            <person name="Hope R."/>
            <person name="Hossain A."/>
            <person name="Karabika E."/>
            <person name="Karaffa L."/>
            <person name="Karanyi Z."/>
            <person name="Krasevec N."/>
            <person name="Kuo A."/>
            <person name="Kusch H."/>
            <person name="LaButti K."/>
            <person name="Lagendijk E.L."/>
            <person name="Lapidus A."/>
            <person name="Levasseur A."/>
            <person name="Lindquist E."/>
            <person name="Lipzen A."/>
            <person name="Logrieco A.F."/>
            <person name="MacCabe A."/>
            <person name="Maekelae M.R."/>
            <person name="Malavazi I."/>
            <person name="Melin P."/>
            <person name="Meyer V."/>
            <person name="Mielnichuk N."/>
            <person name="Miskei M."/>
            <person name="Molnar A.P."/>
            <person name="Mule G."/>
            <person name="Ngan C.Y."/>
            <person name="Orejas M."/>
            <person name="Orosz E."/>
            <person name="Ouedraogo J.P."/>
            <person name="Overkamp K.M."/>
            <person name="Park H.-S."/>
            <person name="Perrone G."/>
            <person name="Piumi F."/>
            <person name="Punt P.J."/>
            <person name="Ram A.F."/>
            <person name="Ramon A."/>
            <person name="Rauscher S."/>
            <person name="Record E."/>
            <person name="Riano-Pachon D.M."/>
            <person name="Robert V."/>
            <person name="Roehrig J."/>
            <person name="Ruller R."/>
            <person name="Salamov A."/>
            <person name="Salih N.S."/>
            <person name="Samson R.A."/>
            <person name="Sandor E."/>
            <person name="Sanguinetti M."/>
            <person name="Schuetze T."/>
            <person name="Sepcic K."/>
            <person name="Shelest E."/>
            <person name="Sherlock G."/>
            <person name="Sophianopoulou V."/>
            <person name="Squina F.M."/>
            <person name="Sun H."/>
            <person name="Susca A."/>
            <person name="Todd R.B."/>
            <person name="Tsang A."/>
            <person name="Unkles S.E."/>
            <person name="van de Wiele N."/>
            <person name="van Rossen-Uffink D."/>
            <person name="Oliveira J.V."/>
            <person name="Vesth T.C."/>
            <person name="Visser J."/>
            <person name="Yu J.-H."/>
            <person name="Zhou M."/>
            <person name="Andersen M.R."/>
            <person name="Archer D.B."/>
            <person name="Baker S.E."/>
            <person name="Benoit I."/>
            <person name="Brakhage A.A."/>
            <person name="Braus G.H."/>
            <person name="Fischer R."/>
            <person name="Frisvad J.C."/>
            <person name="Goldman G.H."/>
            <person name="Houbraken J."/>
            <person name="Oakley B."/>
            <person name="Pocsi I."/>
            <person name="Scazzocchio C."/>
            <person name="Seiboth B."/>
            <person name="vanKuyk P.A."/>
            <person name="Wortman J."/>
            <person name="Dyer P.S."/>
            <person name="Grigoriev I.V."/>
        </authorList>
    </citation>
    <scope>NUCLEOTIDE SEQUENCE [LARGE SCALE GENOMIC DNA]</scope>
    <source>
        <strain evidence="3">CBS 516.65</strain>
    </source>
</reference>
<feature type="region of interest" description="Disordered" evidence="1">
    <location>
        <begin position="1"/>
        <end position="106"/>
    </location>
</feature>
<name>A0A1L9VGB4_ASPGL</name>
<dbReference type="GeneID" id="34462139"/>
<proteinExistence type="predicted"/>
<dbReference type="VEuPathDB" id="FungiDB:ASPGLDRAFT_437485"/>
<organism evidence="2 3">
    <name type="scientific">Aspergillus glaucus CBS 516.65</name>
    <dbReference type="NCBI Taxonomy" id="1160497"/>
    <lineage>
        <taxon>Eukaryota</taxon>
        <taxon>Fungi</taxon>
        <taxon>Dikarya</taxon>
        <taxon>Ascomycota</taxon>
        <taxon>Pezizomycotina</taxon>
        <taxon>Eurotiomycetes</taxon>
        <taxon>Eurotiomycetidae</taxon>
        <taxon>Eurotiales</taxon>
        <taxon>Aspergillaceae</taxon>
        <taxon>Aspergillus</taxon>
        <taxon>Aspergillus subgen. Aspergillus</taxon>
    </lineage>
</organism>
<dbReference type="EMBL" id="KV878900">
    <property type="protein sequence ID" value="OJJ82981.1"/>
    <property type="molecule type" value="Genomic_DNA"/>
</dbReference>
<dbReference type="RefSeq" id="XP_022399679.1">
    <property type="nucleotide sequence ID" value="XM_022545878.1"/>
</dbReference>
<sequence length="106" mass="11836">MSNLAGNVYDSSYISDTRPELRDQLPVQADQADYDDPVQPPYSNSNQQLEEDENEAINKSNILKGDRTRHAKPQSANRYNEGPGEDDLPDYVRYGTSGVSGTKRLS</sequence>
<dbReference type="OrthoDB" id="4357148at2759"/>
<dbReference type="Proteomes" id="UP000184300">
    <property type="component" value="Unassembled WGS sequence"/>
</dbReference>
<protein>
    <recommendedName>
        <fullName evidence="4">Histone chaperone domain-containing protein</fullName>
    </recommendedName>
</protein>
<dbReference type="AlphaFoldDB" id="A0A1L9VGB4"/>
<accession>A0A1L9VGB4</accession>
<evidence type="ECO:0000313" key="3">
    <source>
        <dbReference type="Proteomes" id="UP000184300"/>
    </source>
</evidence>
<evidence type="ECO:0000256" key="1">
    <source>
        <dbReference type="SAM" id="MobiDB-lite"/>
    </source>
</evidence>
<keyword evidence="3" id="KW-1185">Reference proteome</keyword>
<evidence type="ECO:0008006" key="4">
    <source>
        <dbReference type="Google" id="ProtNLM"/>
    </source>
</evidence>
<feature type="compositionally biased region" description="Polar residues" evidence="1">
    <location>
        <begin position="1"/>
        <end position="15"/>
    </location>
</feature>